<gene>
    <name evidence="10" type="ORF">EGT51_01840</name>
</gene>
<dbReference type="CDD" id="cd11377">
    <property type="entry name" value="Pro-peptidase_S53"/>
    <property type="match status" value="1"/>
</dbReference>
<evidence type="ECO:0000256" key="1">
    <source>
        <dbReference type="ARBA" id="ARBA00001913"/>
    </source>
</evidence>
<dbReference type="InterPro" id="IPR050819">
    <property type="entry name" value="Tripeptidyl-peptidase_I"/>
</dbReference>
<organism evidence="10 11">
    <name type="scientific">Levilactobacillus suantsaiihabitans</name>
    <dbReference type="NCBI Taxonomy" id="2487722"/>
    <lineage>
        <taxon>Bacteria</taxon>
        <taxon>Bacillati</taxon>
        <taxon>Bacillota</taxon>
        <taxon>Bacilli</taxon>
        <taxon>Lactobacillales</taxon>
        <taxon>Lactobacillaceae</taxon>
        <taxon>Levilactobacillus</taxon>
    </lineage>
</organism>
<keyword evidence="8" id="KW-0732">Signal</keyword>
<evidence type="ECO:0000256" key="7">
    <source>
        <dbReference type="ARBA" id="ARBA00023145"/>
    </source>
</evidence>
<evidence type="ECO:0000313" key="11">
    <source>
        <dbReference type="Proteomes" id="UP000297348"/>
    </source>
</evidence>
<dbReference type="GO" id="GO:0004252">
    <property type="term" value="F:serine-type endopeptidase activity"/>
    <property type="evidence" value="ECO:0007669"/>
    <property type="project" value="InterPro"/>
</dbReference>
<dbReference type="GO" id="GO:0008240">
    <property type="term" value="F:tripeptidyl-peptidase activity"/>
    <property type="evidence" value="ECO:0007669"/>
    <property type="project" value="TreeGrafter"/>
</dbReference>
<comment type="cofactor">
    <cofactor evidence="1">
        <name>Ca(2+)</name>
        <dbReference type="ChEBI" id="CHEBI:29108"/>
    </cofactor>
</comment>
<evidence type="ECO:0000256" key="3">
    <source>
        <dbReference type="ARBA" id="ARBA00022723"/>
    </source>
</evidence>
<reference evidence="10 11" key="1">
    <citation type="submission" date="2018-10" db="EMBL/GenBank/DDBJ databases">
        <title>Lactobacillus sp. R7 and Lactobacillus sp. R19 isolated from fermented mustard green product of Taiwan.</title>
        <authorList>
            <person name="Lin S.-T."/>
        </authorList>
    </citation>
    <scope>NUCLEOTIDE SEQUENCE [LARGE SCALE GENOMIC DNA]</scope>
    <source>
        <strain evidence="10 11">BCRC 81129</strain>
    </source>
</reference>
<accession>A0A4Z0JCP9</accession>
<dbReference type="RefSeq" id="WP_135367104.1">
    <property type="nucleotide sequence ID" value="NZ_RKLX01000002.1"/>
</dbReference>
<comment type="caution">
    <text evidence="10">The sequence shown here is derived from an EMBL/GenBank/DDBJ whole genome shotgun (WGS) entry which is preliminary data.</text>
</comment>
<feature type="signal peptide" evidence="8">
    <location>
        <begin position="1"/>
        <end position="24"/>
    </location>
</feature>
<keyword evidence="6" id="KW-0106">Calcium</keyword>
<keyword evidence="7" id="KW-0865">Zymogen</keyword>
<evidence type="ECO:0000256" key="8">
    <source>
        <dbReference type="SAM" id="SignalP"/>
    </source>
</evidence>
<evidence type="ECO:0000256" key="2">
    <source>
        <dbReference type="ARBA" id="ARBA00022670"/>
    </source>
</evidence>
<keyword evidence="2 10" id="KW-0645">Protease</keyword>
<dbReference type="Proteomes" id="UP000297348">
    <property type="component" value="Unassembled WGS sequence"/>
</dbReference>
<dbReference type="InterPro" id="IPR030400">
    <property type="entry name" value="Sedolisin_dom"/>
</dbReference>
<dbReference type="EMBL" id="RKLX01000002">
    <property type="protein sequence ID" value="TGD19957.1"/>
    <property type="molecule type" value="Genomic_DNA"/>
</dbReference>
<keyword evidence="5" id="KW-0720">Serine protease</keyword>
<evidence type="ECO:0000256" key="6">
    <source>
        <dbReference type="ARBA" id="ARBA00022837"/>
    </source>
</evidence>
<keyword evidence="11" id="KW-1185">Reference proteome</keyword>
<dbReference type="SUPFAM" id="SSF54897">
    <property type="entry name" value="Protease propeptides/inhibitors"/>
    <property type="match status" value="1"/>
</dbReference>
<dbReference type="Pfam" id="PF09286">
    <property type="entry name" value="Pro-kuma_activ"/>
    <property type="match status" value="1"/>
</dbReference>
<dbReference type="SUPFAM" id="SSF52743">
    <property type="entry name" value="Subtilisin-like"/>
    <property type="match status" value="1"/>
</dbReference>
<keyword evidence="4" id="KW-0378">Hydrolase</keyword>
<dbReference type="SMART" id="SM00944">
    <property type="entry name" value="Pro-kuma_activ"/>
    <property type="match status" value="1"/>
</dbReference>
<evidence type="ECO:0000256" key="5">
    <source>
        <dbReference type="ARBA" id="ARBA00022825"/>
    </source>
</evidence>
<dbReference type="Gene3D" id="3.40.50.200">
    <property type="entry name" value="Peptidase S8/S53 domain"/>
    <property type="match status" value="1"/>
</dbReference>
<dbReference type="GO" id="GO:0046872">
    <property type="term" value="F:metal ion binding"/>
    <property type="evidence" value="ECO:0007669"/>
    <property type="project" value="UniProtKB-KW"/>
</dbReference>
<dbReference type="PANTHER" id="PTHR14218:SF15">
    <property type="entry name" value="TRIPEPTIDYL-PEPTIDASE 1"/>
    <property type="match status" value="1"/>
</dbReference>
<dbReference type="CDD" id="cd04056">
    <property type="entry name" value="Peptidases_S53"/>
    <property type="match status" value="1"/>
</dbReference>
<keyword evidence="3" id="KW-0479">Metal-binding</keyword>
<name>A0A4Z0JCP9_9LACO</name>
<dbReference type="GO" id="GO:0006508">
    <property type="term" value="P:proteolysis"/>
    <property type="evidence" value="ECO:0007669"/>
    <property type="project" value="UniProtKB-KW"/>
</dbReference>
<dbReference type="AlphaFoldDB" id="A0A4Z0JCP9"/>
<dbReference type="PANTHER" id="PTHR14218">
    <property type="entry name" value="PROTEASE S8 TRIPEPTIDYL PEPTIDASE I CLN2"/>
    <property type="match status" value="1"/>
</dbReference>
<protein>
    <submittedName>
        <fullName evidence="10">Protease</fullName>
    </submittedName>
</protein>
<evidence type="ECO:0000256" key="4">
    <source>
        <dbReference type="ARBA" id="ARBA00022801"/>
    </source>
</evidence>
<proteinExistence type="predicted"/>
<evidence type="ECO:0000259" key="9">
    <source>
        <dbReference type="PROSITE" id="PS51695"/>
    </source>
</evidence>
<dbReference type="InterPro" id="IPR015366">
    <property type="entry name" value="S53_propep"/>
</dbReference>
<dbReference type="OrthoDB" id="9002785at2"/>
<feature type="domain" description="Peptidase S53" evidence="9">
    <location>
        <begin position="199"/>
        <end position="614"/>
    </location>
</feature>
<dbReference type="InterPro" id="IPR036852">
    <property type="entry name" value="Peptidase_S8/S53_dom_sf"/>
</dbReference>
<evidence type="ECO:0000313" key="10">
    <source>
        <dbReference type="EMBL" id="TGD19957.1"/>
    </source>
</evidence>
<sequence>MKIRFLVAGLIVGLGGFGGLQATAATTSTVATPYREGQLAGLTNVKQVSSSKTVTLDLVLNTRNSAKLTQTAYAVNTAGNRQFKSYLTPKQFRQKFGQSTTTTKRLAKYFKAHKFKVTTFNDGLIMQIKGSASAVDKTFATKLKTARYHGTKIQYSKKTPKLPKNVAKPIKAVVGITNLVKLSSLADTASTTTDGPTSSGAPQNFLKQYNATGLTSGNNGSGQTIGIISFSKVNKSDITHFWSAEGVPASANRISVKSTGGMNIWGNVDPGNAETSLDVEQAGALAPKAKIRVYTASLSDVGWLNAFATAFGENKASTLSLSWGLSEGVLQSLNQYHVLTPLYGSIMNTLLAQGAVQGVSTFAASGDTGAYGEELAKNGDVDEGIYANFPANNPWVTATGGTTLPVEGTLADGAEVKITKERTWGGDALFDAYAQDRAFFQKNSDLMSMLQSGSGGGISTLYATPQYQKGVSGVNTYNARQYLNSDGLPQLNASLITGKASGRNYPDVVADADPLTGYDDYNSSDGWSTVGGTSVVAPQFAAMAAVINSDRSKRMGLWNPQLYALAQTSQSPFTKLDSDTNNGNLYYVGQPGKTYNQAAGLGTVDFDQLAKVFK</sequence>
<dbReference type="PROSITE" id="PS51695">
    <property type="entry name" value="SEDOLISIN"/>
    <property type="match status" value="1"/>
</dbReference>
<feature type="chain" id="PRO_5021409220" evidence="8">
    <location>
        <begin position="25"/>
        <end position="614"/>
    </location>
</feature>